<evidence type="ECO:0000313" key="3">
    <source>
        <dbReference type="Proteomes" id="UP000298663"/>
    </source>
</evidence>
<reference evidence="2 3" key="1">
    <citation type="journal article" date="2015" name="Genome Biol.">
        <title>Comparative genomics of Steinernema reveals deeply conserved gene regulatory networks.</title>
        <authorList>
            <person name="Dillman A.R."/>
            <person name="Macchietto M."/>
            <person name="Porter C.F."/>
            <person name="Rogers A."/>
            <person name="Williams B."/>
            <person name="Antoshechkin I."/>
            <person name="Lee M.M."/>
            <person name="Goodwin Z."/>
            <person name="Lu X."/>
            <person name="Lewis E.E."/>
            <person name="Goodrich-Blair H."/>
            <person name="Stock S.P."/>
            <person name="Adams B.J."/>
            <person name="Sternberg P.W."/>
            <person name="Mortazavi A."/>
        </authorList>
    </citation>
    <scope>NUCLEOTIDE SEQUENCE [LARGE SCALE GENOMIC DNA]</scope>
    <source>
        <strain evidence="2 3">ALL</strain>
    </source>
</reference>
<reference evidence="2 3" key="2">
    <citation type="journal article" date="2019" name="G3 (Bethesda)">
        <title>Hybrid Assembly of the Genome of the Entomopathogenic Nematode Steinernema carpocapsae Identifies the X-Chromosome.</title>
        <authorList>
            <person name="Serra L."/>
            <person name="Macchietto M."/>
            <person name="Macias-Munoz A."/>
            <person name="McGill C.J."/>
            <person name="Rodriguez I.M."/>
            <person name="Rodriguez B."/>
            <person name="Murad R."/>
            <person name="Mortazavi A."/>
        </authorList>
    </citation>
    <scope>NUCLEOTIDE SEQUENCE [LARGE SCALE GENOMIC DNA]</scope>
    <source>
        <strain evidence="2 3">ALL</strain>
    </source>
</reference>
<gene>
    <name evidence="2" type="ORF">L596_023616</name>
</gene>
<evidence type="ECO:0000313" key="2">
    <source>
        <dbReference type="EMBL" id="TKR67467.1"/>
    </source>
</evidence>
<keyword evidence="1" id="KW-0472">Membrane</keyword>
<dbReference type="OrthoDB" id="2140079at2759"/>
<dbReference type="EMBL" id="AZBU02000008">
    <property type="protein sequence ID" value="TKR67467.1"/>
    <property type="molecule type" value="Genomic_DNA"/>
</dbReference>
<name>A0A4U5ME60_STECR</name>
<organism evidence="2 3">
    <name type="scientific">Steinernema carpocapsae</name>
    <name type="common">Entomopathogenic nematode</name>
    <dbReference type="NCBI Taxonomy" id="34508"/>
    <lineage>
        <taxon>Eukaryota</taxon>
        <taxon>Metazoa</taxon>
        <taxon>Ecdysozoa</taxon>
        <taxon>Nematoda</taxon>
        <taxon>Chromadorea</taxon>
        <taxon>Rhabditida</taxon>
        <taxon>Tylenchina</taxon>
        <taxon>Panagrolaimomorpha</taxon>
        <taxon>Strongyloidoidea</taxon>
        <taxon>Steinernematidae</taxon>
        <taxon>Steinernema</taxon>
    </lineage>
</organism>
<comment type="caution">
    <text evidence="2">The sequence shown here is derived from an EMBL/GenBank/DDBJ whole genome shotgun (WGS) entry which is preliminary data.</text>
</comment>
<keyword evidence="3" id="KW-1185">Reference proteome</keyword>
<keyword evidence="1" id="KW-0812">Transmembrane</keyword>
<accession>A0A4U5ME60</accession>
<dbReference type="Proteomes" id="UP000298663">
    <property type="component" value="Unassembled WGS sequence"/>
</dbReference>
<feature type="transmembrane region" description="Helical" evidence="1">
    <location>
        <begin position="6"/>
        <end position="26"/>
    </location>
</feature>
<sequence length="97" mass="10925">MMEDFGVTVVVPLVLAAISYFAYRVYTSGLFDEPKVSVVESVPHLAKPLVVYYKYHIGGYGKVKNLFEEASSLVPKDAKTFYSRLCRYEGVCVLVYV</sequence>
<evidence type="ECO:0000256" key="1">
    <source>
        <dbReference type="SAM" id="Phobius"/>
    </source>
</evidence>
<protein>
    <submittedName>
        <fullName evidence="2">Uncharacterized protein</fullName>
    </submittedName>
</protein>
<proteinExistence type="predicted"/>
<keyword evidence="1" id="KW-1133">Transmembrane helix</keyword>
<dbReference type="AlphaFoldDB" id="A0A4U5ME60"/>